<evidence type="ECO:0000313" key="1">
    <source>
        <dbReference type="EMBL" id="EFX76093.1"/>
    </source>
</evidence>
<proteinExistence type="predicted"/>
<reference evidence="1 2" key="1">
    <citation type="journal article" date="2011" name="Science">
        <title>The ecoresponsive genome of Daphnia pulex.</title>
        <authorList>
            <person name="Colbourne J.K."/>
            <person name="Pfrender M.E."/>
            <person name="Gilbert D."/>
            <person name="Thomas W.K."/>
            <person name="Tucker A."/>
            <person name="Oakley T.H."/>
            <person name="Tokishita S."/>
            <person name="Aerts A."/>
            <person name="Arnold G.J."/>
            <person name="Basu M.K."/>
            <person name="Bauer D.J."/>
            <person name="Caceres C.E."/>
            <person name="Carmel L."/>
            <person name="Casola C."/>
            <person name="Choi J.H."/>
            <person name="Detter J.C."/>
            <person name="Dong Q."/>
            <person name="Dusheyko S."/>
            <person name="Eads B.D."/>
            <person name="Frohlich T."/>
            <person name="Geiler-Samerotte K.A."/>
            <person name="Gerlach D."/>
            <person name="Hatcher P."/>
            <person name="Jogdeo S."/>
            <person name="Krijgsveld J."/>
            <person name="Kriventseva E.V."/>
            <person name="Kultz D."/>
            <person name="Laforsch C."/>
            <person name="Lindquist E."/>
            <person name="Lopez J."/>
            <person name="Manak J.R."/>
            <person name="Muller J."/>
            <person name="Pangilinan J."/>
            <person name="Patwardhan R.P."/>
            <person name="Pitluck S."/>
            <person name="Pritham E.J."/>
            <person name="Rechtsteiner A."/>
            <person name="Rho M."/>
            <person name="Rogozin I.B."/>
            <person name="Sakarya O."/>
            <person name="Salamov A."/>
            <person name="Schaack S."/>
            <person name="Shapiro H."/>
            <person name="Shiga Y."/>
            <person name="Skalitzky C."/>
            <person name="Smith Z."/>
            <person name="Souvorov A."/>
            <person name="Sung W."/>
            <person name="Tang Z."/>
            <person name="Tsuchiya D."/>
            <person name="Tu H."/>
            <person name="Vos H."/>
            <person name="Wang M."/>
            <person name="Wolf Y.I."/>
            <person name="Yamagata H."/>
            <person name="Yamada T."/>
            <person name="Ye Y."/>
            <person name="Shaw J.R."/>
            <person name="Andrews J."/>
            <person name="Crease T.J."/>
            <person name="Tang H."/>
            <person name="Lucas S.M."/>
            <person name="Robertson H.M."/>
            <person name="Bork P."/>
            <person name="Koonin E.V."/>
            <person name="Zdobnov E.M."/>
            <person name="Grigoriev I.V."/>
            <person name="Lynch M."/>
            <person name="Boore J.L."/>
        </authorList>
    </citation>
    <scope>NUCLEOTIDE SEQUENCE [LARGE SCALE GENOMIC DNA]</scope>
</reference>
<accession>E9GWF7</accession>
<dbReference type="InParanoid" id="E9GWF7"/>
<dbReference type="HOGENOM" id="CLU_1391530_0_0_1"/>
<sequence>MVDRRRCCSVTEIVTASIGRSLTLFTGPLLNSGAGKLVPKDEEKSKIVLKNRSIKWNQTGNSESRHDVIRVVEHPRSCIIVEVYFQCAEDTSVWRRTFVGTMRYGIVCVIMCGEALPVVKETGERQRRREEREQITTEQYLGNKAAGAGACVILQVSLSNNELWNFISCWSFISSFNVRVGLVRQTCGRRRYFIYC</sequence>
<dbReference type="Proteomes" id="UP000000305">
    <property type="component" value="Unassembled WGS sequence"/>
</dbReference>
<dbReference type="KEGG" id="dpx:DAPPUDRAFT_107237"/>
<gene>
    <name evidence="1" type="ORF">DAPPUDRAFT_107237</name>
</gene>
<keyword evidence="2" id="KW-1185">Reference proteome</keyword>
<dbReference type="AlphaFoldDB" id="E9GWF7"/>
<name>E9GWF7_DAPPU</name>
<evidence type="ECO:0000313" key="2">
    <source>
        <dbReference type="Proteomes" id="UP000000305"/>
    </source>
</evidence>
<protein>
    <submittedName>
        <fullName evidence="1">Uncharacterized protein</fullName>
    </submittedName>
</protein>
<dbReference type="EMBL" id="GL732570">
    <property type="protein sequence ID" value="EFX76093.1"/>
    <property type="molecule type" value="Genomic_DNA"/>
</dbReference>
<organism evidence="1 2">
    <name type="scientific">Daphnia pulex</name>
    <name type="common">Water flea</name>
    <dbReference type="NCBI Taxonomy" id="6669"/>
    <lineage>
        <taxon>Eukaryota</taxon>
        <taxon>Metazoa</taxon>
        <taxon>Ecdysozoa</taxon>
        <taxon>Arthropoda</taxon>
        <taxon>Crustacea</taxon>
        <taxon>Branchiopoda</taxon>
        <taxon>Diplostraca</taxon>
        <taxon>Cladocera</taxon>
        <taxon>Anomopoda</taxon>
        <taxon>Daphniidae</taxon>
        <taxon>Daphnia</taxon>
    </lineage>
</organism>